<evidence type="ECO:0000256" key="1">
    <source>
        <dbReference type="SAM" id="SignalP"/>
    </source>
</evidence>
<keyword evidence="1" id="KW-0732">Signal</keyword>
<dbReference type="EMBL" id="CAJNOW010009526">
    <property type="protein sequence ID" value="CAF1564625.1"/>
    <property type="molecule type" value="Genomic_DNA"/>
</dbReference>
<proteinExistence type="predicted"/>
<dbReference type="Proteomes" id="UP000663824">
    <property type="component" value="Unassembled WGS sequence"/>
</dbReference>
<dbReference type="Proteomes" id="UP000663834">
    <property type="component" value="Unassembled WGS sequence"/>
</dbReference>
<reference evidence="2" key="1">
    <citation type="submission" date="2021-02" db="EMBL/GenBank/DDBJ databases">
        <authorList>
            <person name="Nowell W R."/>
        </authorList>
    </citation>
    <scope>NUCLEOTIDE SEQUENCE</scope>
</reference>
<gene>
    <name evidence="6" type="ORF">BYL167_LOCUS68894</name>
    <name evidence="2" type="ORF">CJN711_LOCUS23767</name>
    <name evidence="7" type="ORF">GIL414_LOCUS78911</name>
    <name evidence="3" type="ORF">KQP761_LOCUS18648</name>
    <name evidence="4" type="ORF">MBJ925_LOCUS30524</name>
    <name evidence="5" type="ORF">SMN809_LOCUS53076</name>
</gene>
<dbReference type="EMBL" id="CAJOBH010248942">
    <property type="protein sequence ID" value="CAF5133388.1"/>
    <property type="molecule type" value="Genomic_DNA"/>
</dbReference>
<dbReference type="EMBL" id="CAJNOV010011050">
    <property type="protein sequence ID" value="CAF1434910.1"/>
    <property type="molecule type" value="Genomic_DNA"/>
</dbReference>
<evidence type="ECO:0000313" key="8">
    <source>
        <dbReference type="Proteomes" id="UP000663855"/>
    </source>
</evidence>
<accession>A0A815N8R9</accession>
<comment type="caution">
    <text evidence="2">The sequence shown here is derived from an EMBL/GenBank/DDBJ whole genome shotgun (WGS) entry which is preliminary data.</text>
</comment>
<organism evidence="2 8">
    <name type="scientific">Rotaria magnacalcarata</name>
    <dbReference type="NCBI Taxonomy" id="392030"/>
    <lineage>
        <taxon>Eukaryota</taxon>
        <taxon>Metazoa</taxon>
        <taxon>Spiralia</taxon>
        <taxon>Gnathifera</taxon>
        <taxon>Rotifera</taxon>
        <taxon>Eurotatoria</taxon>
        <taxon>Bdelloidea</taxon>
        <taxon>Philodinida</taxon>
        <taxon>Philodinidae</taxon>
        <taxon>Rotaria</taxon>
    </lineage>
</organism>
<evidence type="ECO:0000313" key="7">
    <source>
        <dbReference type="EMBL" id="CAF5208319.1"/>
    </source>
</evidence>
<dbReference type="Proteomes" id="UP000676336">
    <property type="component" value="Unassembled WGS sequence"/>
</dbReference>
<name>A0A815N8R9_9BILA</name>
<feature type="chain" id="PRO_5036228400" evidence="1">
    <location>
        <begin position="25"/>
        <end position="112"/>
    </location>
</feature>
<evidence type="ECO:0000313" key="5">
    <source>
        <dbReference type="EMBL" id="CAF4928616.1"/>
    </source>
</evidence>
<dbReference type="Proteomes" id="UP000681720">
    <property type="component" value="Unassembled WGS sequence"/>
</dbReference>
<dbReference type="Proteomes" id="UP000681967">
    <property type="component" value="Unassembled WGS sequence"/>
</dbReference>
<dbReference type="AlphaFoldDB" id="A0A815N8R9"/>
<dbReference type="EMBL" id="CAJOBJ010351069">
    <property type="protein sequence ID" value="CAF5208319.1"/>
    <property type="molecule type" value="Genomic_DNA"/>
</dbReference>
<dbReference type="EMBL" id="CAJOBI010181600">
    <property type="protein sequence ID" value="CAF4928616.1"/>
    <property type="molecule type" value="Genomic_DNA"/>
</dbReference>
<protein>
    <submittedName>
        <fullName evidence="2">Uncharacterized protein</fullName>
    </submittedName>
</protein>
<evidence type="ECO:0000313" key="2">
    <source>
        <dbReference type="EMBL" id="CAF1434910.1"/>
    </source>
</evidence>
<feature type="signal peptide" evidence="1">
    <location>
        <begin position="1"/>
        <end position="24"/>
    </location>
</feature>
<evidence type="ECO:0000313" key="3">
    <source>
        <dbReference type="EMBL" id="CAF1564625.1"/>
    </source>
</evidence>
<evidence type="ECO:0000313" key="6">
    <source>
        <dbReference type="EMBL" id="CAF5133388.1"/>
    </source>
</evidence>
<dbReference type="EMBL" id="CAJNRE010016531">
    <property type="protein sequence ID" value="CAF2146741.1"/>
    <property type="molecule type" value="Genomic_DNA"/>
</dbReference>
<dbReference type="OrthoDB" id="10049908at2759"/>
<evidence type="ECO:0000313" key="4">
    <source>
        <dbReference type="EMBL" id="CAF2146741.1"/>
    </source>
</evidence>
<dbReference type="Proteomes" id="UP000663855">
    <property type="component" value="Unassembled WGS sequence"/>
</dbReference>
<sequence length="112" mass="12923">MILSGIRNTIQLIFILLALNAVLAVYNRPYKDDPTPLHMTSNQRSADTSYKYAWFTRNIHDDMNSDEEKASQEQQQAQLFPQRIVNARILNSILNRERLNTDESSPSSDEKP</sequence>